<accession>A0ABQ2CJ48</accession>
<evidence type="ECO:0000313" key="2">
    <source>
        <dbReference type="EMBL" id="GGI91684.1"/>
    </source>
</evidence>
<dbReference type="EMBL" id="BMNN01000001">
    <property type="protein sequence ID" value="GGI91684.1"/>
    <property type="molecule type" value="Genomic_DNA"/>
</dbReference>
<reference evidence="3" key="1">
    <citation type="journal article" date="2019" name="Int. J. Syst. Evol. Microbiol.">
        <title>The Global Catalogue of Microorganisms (GCM) 10K type strain sequencing project: providing services to taxonomists for standard genome sequencing and annotation.</title>
        <authorList>
            <consortium name="The Broad Institute Genomics Platform"/>
            <consortium name="The Broad Institute Genome Sequencing Center for Infectious Disease"/>
            <person name="Wu L."/>
            <person name="Ma J."/>
        </authorList>
    </citation>
    <scope>NUCLEOTIDE SEQUENCE [LARGE SCALE GENOMIC DNA]</scope>
    <source>
        <strain evidence="3">JCM 11590</strain>
    </source>
</reference>
<evidence type="ECO:0000256" key="1">
    <source>
        <dbReference type="SAM" id="MobiDB-lite"/>
    </source>
</evidence>
<proteinExistence type="predicted"/>
<evidence type="ECO:0000313" key="3">
    <source>
        <dbReference type="Proteomes" id="UP000633263"/>
    </source>
</evidence>
<name>A0ABQ2CJ48_9GAMM</name>
<feature type="region of interest" description="Disordered" evidence="1">
    <location>
        <begin position="1"/>
        <end position="29"/>
    </location>
</feature>
<keyword evidence="3" id="KW-1185">Reference proteome</keyword>
<organism evidence="2 3">
    <name type="scientific">Halopseudomonas pertucinogena</name>
    <dbReference type="NCBI Taxonomy" id="86175"/>
    <lineage>
        <taxon>Bacteria</taxon>
        <taxon>Pseudomonadati</taxon>
        <taxon>Pseudomonadota</taxon>
        <taxon>Gammaproteobacteria</taxon>
        <taxon>Pseudomonadales</taxon>
        <taxon>Pseudomonadaceae</taxon>
        <taxon>Halopseudomonas</taxon>
    </lineage>
</organism>
<gene>
    <name evidence="2" type="ORF">GCM10009083_05100</name>
</gene>
<dbReference type="Proteomes" id="UP000633263">
    <property type="component" value="Unassembled WGS sequence"/>
</dbReference>
<sequence length="63" mass="6874">MTTVPQAWEGERMGVKSPEAGPHAMSTGVAEGGTVKCRRLFYIIRFHPPALAYLPSSKVLPTF</sequence>
<protein>
    <submittedName>
        <fullName evidence="2">Uncharacterized protein</fullName>
    </submittedName>
</protein>
<comment type="caution">
    <text evidence="2">The sequence shown here is derived from an EMBL/GenBank/DDBJ whole genome shotgun (WGS) entry which is preliminary data.</text>
</comment>